<reference evidence="2" key="1">
    <citation type="submission" date="2016-11" db="UniProtKB">
        <authorList>
            <consortium name="WormBaseParasite"/>
        </authorList>
    </citation>
    <scope>IDENTIFICATION</scope>
</reference>
<organism evidence="1 2">
    <name type="scientific">Macrostomum lignano</name>
    <dbReference type="NCBI Taxonomy" id="282301"/>
    <lineage>
        <taxon>Eukaryota</taxon>
        <taxon>Metazoa</taxon>
        <taxon>Spiralia</taxon>
        <taxon>Lophotrochozoa</taxon>
        <taxon>Platyhelminthes</taxon>
        <taxon>Rhabditophora</taxon>
        <taxon>Macrostomorpha</taxon>
        <taxon>Macrostomida</taxon>
        <taxon>Macrostomidae</taxon>
        <taxon>Macrostomum</taxon>
    </lineage>
</organism>
<accession>A0A1I8FXT3</accession>
<sequence>MTNSNRLQATVARKLLTLFQAMPPENWIFLVLQLLGFLTVCQCRSGDTWTQVQVQCLSEAAAIYRAQASSDVHCSVIASSKQKVGIILAQFEPASLRCSLFRYQSVCRDLVSGGASSDCRVLIRFPIKYPAQLNPKLTNVWLGDDMSAFENVVCQADEETNRIYPVGVQWTEEGAAFDGSSSFLAMNKSDIGFGTGVTVLLRMKRQPQVQPLFEFLDCANFATGPYYHHIWEYSSVSRFYVLFYDTNSVRNRIMSSALLTANAGEWIDLGFTSTPTTDSYGMFVNASFLPMSAIDFH</sequence>
<evidence type="ECO:0000313" key="2">
    <source>
        <dbReference type="WBParaSite" id="maker-uti_cns_0000210-snap-gene-1.13-mRNA-1"/>
    </source>
</evidence>
<dbReference type="WBParaSite" id="maker-uti_cns_0000210-snap-gene-1.13-mRNA-1">
    <property type="protein sequence ID" value="maker-uti_cns_0000210-snap-gene-1.13-mRNA-1"/>
    <property type="gene ID" value="maker-uti_cns_0000210-snap-gene-1.13"/>
</dbReference>
<evidence type="ECO:0000313" key="1">
    <source>
        <dbReference type="Proteomes" id="UP000095280"/>
    </source>
</evidence>
<name>A0A1I8FXT3_9PLAT</name>
<dbReference type="Proteomes" id="UP000095280">
    <property type="component" value="Unplaced"/>
</dbReference>
<proteinExistence type="predicted"/>
<keyword evidence="1" id="KW-1185">Reference proteome</keyword>
<protein>
    <submittedName>
        <fullName evidence="2">MAM domain-containing protein</fullName>
    </submittedName>
</protein>
<dbReference type="AlphaFoldDB" id="A0A1I8FXT3"/>